<gene>
    <name evidence="1" type="ORF">DPEC_G00311760</name>
</gene>
<comment type="caution">
    <text evidence="1">The sequence shown here is derived from an EMBL/GenBank/DDBJ whole genome shotgun (WGS) entry which is preliminary data.</text>
</comment>
<keyword evidence="2" id="KW-1185">Reference proteome</keyword>
<reference evidence="1" key="1">
    <citation type="submission" date="2021-05" db="EMBL/GenBank/DDBJ databases">
        <authorList>
            <person name="Pan Q."/>
            <person name="Jouanno E."/>
            <person name="Zahm M."/>
            <person name="Klopp C."/>
            <person name="Cabau C."/>
            <person name="Louis A."/>
            <person name="Berthelot C."/>
            <person name="Parey E."/>
            <person name="Roest Crollius H."/>
            <person name="Montfort J."/>
            <person name="Robinson-Rechavi M."/>
            <person name="Bouchez O."/>
            <person name="Lampietro C."/>
            <person name="Lopez Roques C."/>
            <person name="Donnadieu C."/>
            <person name="Postlethwait J."/>
            <person name="Bobe J."/>
            <person name="Dillon D."/>
            <person name="Chandos A."/>
            <person name="von Hippel F."/>
            <person name="Guiguen Y."/>
        </authorList>
    </citation>
    <scope>NUCLEOTIDE SEQUENCE</scope>
    <source>
        <strain evidence="1">YG-Jan2019</strain>
    </source>
</reference>
<evidence type="ECO:0000313" key="1">
    <source>
        <dbReference type="EMBL" id="KAJ7988682.1"/>
    </source>
</evidence>
<name>A0ACC2FBM2_DALPE</name>
<sequence length="184" mass="21068">MSSHPAFQRFQIASDAHEGKTSDMSRQKGSKSNKNSCSSVSEELTRIVENAEFQDDDSEGEGEVVKENRTRSQLETYLRTRDTPSTECESPVKSTSPTPKPSREVHIAFLPDRYKPLVEEQNCEGREERKRERKKERHKKYRKNIRKALHFSWKCLVAGLQGLAGGYTMPLASTLVTNIHRTNR</sequence>
<proteinExistence type="predicted"/>
<dbReference type="EMBL" id="CM055757">
    <property type="protein sequence ID" value="KAJ7988682.1"/>
    <property type="molecule type" value="Genomic_DNA"/>
</dbReference>
<accession>A0ACC2FBM2</accession>
<dbReference type="Proteomes" id="UP001157502">
    <property type="component" value="Chromosome 30"/>
</dbReference>
<evidence type="ECO:0000313" key="2">
    <source>
        <dbReference type="Proteomes" id="UP001157502"/>
    </source>
</evidence>
<protein>
    <submittedName>
        <fullName evidence="1">Uncharacterized protein</fullName>
    </submittedName>
</protein>
<organism evidence="1 2">
    <name type="scientific">Dallia pectoralis</name>
    <name type="common">Alaska blackfish</name>
    <dbReference type="NCBI Taxonomy" id="75939"/>
    <lineage>
        <taxon>Eukaryota</taxon>
        <taxon>Metazoa</taxon>
        <taxon>Chordata</taxon>
        <taxon>Craniata</taxon>
        <taxon>Vertebrata</taxon>
        <taxon>Euteleostomi</taxon>
        <taxon>Actinopterygii</taxon>
        <taxon>Neopterygii</taxon>
        <taxon>Teleostei</taxon>
        <taxon>Protacanthopterygii</taxon>
        <taxon>Esociformes</taxon>
        <taxon>Umbridae</taxon>
        <taxon>Dallia</taxon>
    </lineage>
</organism>